<dbReference type="Gene3D" id="3.20.20.60">
    <property type="entry name" value="Phosphoenolpyruvate-binding domains"/>
    <property type="match status" value="1"/>
</dbReference>
<dbReference type="SUPFAM" id="SSF51621">
    <property type="entry name" value="Phosphoenolpyruvate/pyruvate domain"/>
    <property type="match status" value="1"/>
</dbReference>
<dbReference type="InterPro" id="IPR040442">
    <property type="entry name" value="Pyrv_kinase-like_dom_sf"/>
</dbReference>
<evidence type="ECO:0000256" key="1">
    <source>
        <dbReference type="SAM" id="MobiDB-lite"/>
    </source>
</evidence>
<sequence length="99" mass="10206">MVGPADLAVSSGLAPGAPELESLTEAAEKSCAQAGHPLGTTAPDGPGAARRFARGYRFVVVATETALLARATREMTATARPTGPGNHPAPARDHQEYQR</sequence>
<proteinExistence type="predicted"/>
<feature type="compositionally biased region" description="Low complexity" evidence="1">
    <location>
        <begin position="72"/>
        <end position="82"/>
    </location>
</feature>
<dbReference type="EMBL" id="JBHMCY010000061">
    <property type="protein sequence ID" value="MFB9466146.1"/>
    <property type="molecule type" value="Genomic_DNA"/>
</dbReference>
<dbReference type="InterPro" id="IPR015813">
    <property type="entry name" value="Pyrv/PenolPyrv_kinase-like_dom"/>
</dbReference>
<comment type="caution">
    <text evidence="2">The sequence shown here is derived from an EMBL/GenBank/DDBJ whole genome shotgun (WGS) entry which is preliminary data.</text>
</comment>
<gene>
    <name evidence="2" type="ORF">ACFF45_26410</name>
</gene>
<reference evidence="2 3" key="1">
    <citation type="submission" date="2024-09" db="EMBL/GenBank/DDBJ databases">
        <authorList>
            <person name="Sun Q."/>
            <person name="Mori K."/>
        </authorList>
    </citation>
    <scope>NUCLEOTIDE SEQUENCE [LARGE SCALE GENOMIC DNA]</scope>
    <source>
        <strain evidence="2 3">JCM 6917</strain>
    </source>
</reference>
<protein>
    <submittedName>
        <fullName evidence="2">Uncharacterized protein</fullName>
    </submittedName>
</protein>
<dbReference type="PANTHER" id="PTHR30502">
    <property type="entry name" value="2-KETO-3-DEOXY-L-RHAMNONATE ALDOLASE"/>
    <property type="match status" value="1"/>
</dbReference>
<name>A0ABV5N7D7_9ACTN</name>
<feature type="region of interest" description="Disordered" evidence="1">
    <location>
        <begin position="72"/>
        <end position="99"/>
    </location>
</feature>
<accession>A0ABV5N7D7</accession>
<dbReference type="Proteomes" id="UP001589709">
    <property type="component" value="Unassembled WGS sequence"/>
</dbReference>
<organism evidence="2 3">
    <name type="scientific">Streptomyces cinereospinus</name>
    <dbReference type="NCBI Taxonomy" id="285561"/>
    <lineage>
        <taxon>Bacteria</taxon>
        <taxon>Bacillati</taxon>
        <taxon>Actinomycetota</taxon>
        <taxon>Actinomycetes</taxon>
        <taxon>Kitasatosporales</taxon>
        <taxon>Streptomycetaceae</taxon>
        <taxon>Streptomyces</taxon>
    </lineage>
</organism>
<dbReference type="PANTHER" id="PTHR30502:SF0">
    <property type="entry name" value="PHOSPHOENOLPYRUVATE CARBOXYLASE FAMILY PROTEIN"/>
    <property type="match status" value="1"/>
</dbReference>
<dbReference type="InterPro" id="IPR050251">
    <property type="entry name" value="HpcH-HpaI_aldolase"/>
</dbReference>
<dbReference type="RefSeq" id="WP_381348987.1">
    <property type="nucleotide sequence ID" value="NZ_JBHMCY010000061.1"/>
</dbReference>
<feature type="region of interest" description="Disordered" evidence="1">
    <location>
        <begin position="1"/>
        <end position="46"/>
    </location>
</feature>
<evidence type="ECO:0000313" key="2">
    <source>
        <dbReference type="EMBL" id="MFB9466146.1"/>
    </source>
</evidence>
<feature type="compositionally biased region" description="Basic and acidic residues" evidence="1">
    <location>
        <begin position="90"/>
        <end position="99"/>
    </location>
</feature>
<evidence type="ECO:0000313" key="3">
    <source>
        <dbReference type="Proteomes" id="UP001589709"/>
    </source>
</evidence>
<keyword evidence="3" id="KW-1185">Reference proteome</keyword>